<evidence type="ECO:0000313" key="2">
    <source>
        <dbReference type="EMBL" id="EOB01398.1"/>
    </source>
</evidence>
<keyword evidence="3" id="KW-1185">Reference proteome</keyword>
<dbReference type="Proteomes" id="UP000296049">
    <property type="component" value="Unassembled WGS sequence"/>
</dbReference>
<accession>R0LLY8</accession>
<proteinExistence type="predicted"/>
<reference evidence="3" key="1">
    <citation type="journal article" date="2013" name="Nat. Genet.">
        <title>The duck genome and transcriptome provide insight into an avian influenza virus reservoir species.</title>
        <authorList>
            <person name="Huang Y."/>
            <person name="Li Y."/>
            <person name="Burt D.W."/>
            <person name="Chen H."/>
            <person name="Zhang Y."/>
            <person name="Qian W."/>
            <person name="Kim H."/>
            <person name="Gan S."/>
            <person name="Zhao Y."/>
            <person name="Li J."/>
            <person name="Yi K."/>
            <person name="Feng H."/>
            <person name="Zhu P."/>
            <person name="Li B."/>
            <person name="Liu Q."/>
            <person name="Fairley S."/>
            <person name="Magor K.E."/>
            <person name="Du Z."/>
            <person name="Hu X."/>
            <person name="Goodman L."/>
            <person name="Tafer H."/>
            <person name="Vignal A."/>
            <person name="Lee T."/>
            <person name="Kim K.W."/>
            <person name="Sheng Z."/>
            <person name="An Y."/>
            <person name="Searle S."/>
            <person name="Herrero J."/>
            <person name="Groenen M.A."/>
            <person name="Crooijmans R.P."/>
            <person name="Faraut T."/>
            <person name="Cai Q."/>
            <person name="Webster R.G."/>
            <person name="Aldridge J.R."/>
            <person name="Warren W.C."/>
            <person name="Bartschat S."/>
            <person name="Kehr S."/>
            <person name="Marz M."/>
            <person name="Stadler P.F."/>
            <person name="Smith J."/>
            <person name="Kraus R.H."/>
            <person name="Zhao Y."/>
            <person name="Ren L."/>
            <person name="Fei J."/>
            <person name="Morisson M."/>
            <person name="Kaiser P."/>
            <person name="Griffin D.K."/>
            <person name="Rao M."/>
            <person name="Pitel F."/>
            <person name="Wang J."/>
            <person name="Li N."/>
        </authorList>
    </citation>
    <scope>NUCLEOTIDE SEQUENCE [LARGE SCALE GENOMIC DNA]</scope>
</reference>
<evidence type="ECO:0000256" key="1">
    <source>
        <dbReference type="SAM" id="MobiDB-lite"/>
    </source>
</evidence>
<sequence length="111" mass="11978">MPFASGFNEEYQLDNPEDLGALSHSRHERGEQRFYRDRCVSNLIPFGTTAAAGSSTSAPVPFGQQNGAGELHSLVLCHHEISEFPAVLTSSAPQEHRRDCPVVPGSGVEVS</sequence>
<evidence type="ECO:0000313" key="3">
    <source>
        <dbReference type="Proteomes" id="UP000296049"/>
    </source>
</evidence>
<feature type="region of interest" description="Disordered" evidence="1">
    <location>
        <begin position="92"/>
        <end position="111"/>
    </location>
</feature>
<dbReference type="AlphaFoldDB" id="R0LLY8"/>
<organism evidence="2 3">
    <name type="scientific">Anas platyrhynchos</name>
    <name type="common">Mallard</name>
    <name type="synonym">Anas boschas</name>
    <dbReference type="NCBI Taxonomy" id="8839"/>
    <lineage>
        <taxon>Eukaryota</taxon>
        <taxon>Metazoa</taxon>
        <taxon>Chordata</taxon>
        <taxon>Craniata</taxon>
        <taxon>Vertebrata</taxon>
        <taxon>Euteleostomi</taxon>
        <taxon>Archelosauria</taxon>
        <taxon>Archosauria</taxon>
        <taxon>Dinosauria</taxon>
        <taxon>Saurischia</taxon>
        <taxon>Theropoda</taxon>
        <taxon>Coelurosauria</taxon>
        <taxon>Aves</taxon>
        <taxon>Neognathae</taxon>
        <taxon>Galloanserae</taxon>
        <taxon>Anseriformes</taxon>
        <taxon>Anatidae</taxon>
        <taxon>Anatinae</taxon>
        <taxon>Anas</taxon>
    </lineage>
</organism>
<gene>
    <name evidence="2" type="ORF">Anapl_08908</name>
</gene>
<name>R0LLY8_ANAPL</name>
<dbReference type="EMBL" id="KB743098">
    <property type="protein sequence ID" value="EOB01398.1"/>
    <property type="molecule type" value="Genomic_DNA"/>
</dbReference>
<feature type="region of interest" description="Disordered" evidence="1">
    <location>
        <begin position="1"/>
        <end position="30"/>
    </location>
</feature>
<protein>
    <submittedName>
        <fullName evidence="2">Uncharacterized protein</fullName>
    </submittedName>
</protein>